<gene>
    <name evidence="1" type="ORF">CEXT_606661</name>
</gene>
<dbReference type="EMBL" id="BPLR01003599">
    <property type="protein sequence ID" value="GIX86566.1"/>
    <property type="molecule type" value="Genomic_DNA"/>
</dbReference>
<comment type="caution">
    <text evidence="1">The sequence shown here is derived from an EMBL/GenBank/DDBJ whole genome shotgun (WGS) entry which is preliminary data.</text>
</comment>
<name>A0AAV4NP63_CAEEX</name>
<dbReference type="AlphaFoldDB" id="A0AAV4NP63"/>
<evidence type="ECO:0000313" key="2">
    <source>
        <dbReference type="Proteomes" id="UP001054945"/>
    </source>
</evidence>
<evidence type="ECO:0000313" key="1">
    <source>
        <dbReference type="EMBL" id="GIX86566.1"/>
    </source>
</evidence>
<dbReference type="Proteomes" id="UP001054945">
    <property type="component" value="Unassembled WGS sequence"/>
</dbReference>
<organism evidence="1 2">
    <name type="scientific">Caerostris extrusa</name>
    <name type="common">Bark spider</name>
    <name type="synonym">Caerostris bankana</name>
    <dbReference type="NCBI Taxonomy" id="172846"/>
    <lineage>
        <taxon>Eukaryota</taxon>
        <taxon>Metazoa</taxon>
        <taxon>Ecdysozoa</taxon>
        <taxon>Arthropoda</taxon>
        <taxon>Chelicerata</taxon>
        <taxon>Arachnida</taxon>
        <taxon>Araneae</taxon>
        <taxon>Araneomorphae</taxon>
        <taxon>Entelegynae</taxon>
        <taxon>Araneoidea</taxon>
        <taxon>Araneidae</taxon>
        <taxon>Caerostris</taxon>
    </lineage>
</organism>
<protein>
    <submittedName>
        <fullName evidence="1">Uncharacterized protein</fullName>
    </submittedName>
</protein>
<reference evidence="1 2" key="1">
    <citation type="submission" date="2021-06" db="EMBL/GenBank/DDBJ databases">
        <title>Caerostris extrusa draft genome.</title>
        <authorList>
            <person name="Kono N."/>
            <person name="Arakawa K."/>
        </authorList>
    </citation>
    <scope>NUCLEOTIDE SEQUENCE [LARGE SCALE GENOMIC DNA]</scope>
</reference>
<keyword evidence="2" id="KW-1185">Reference proteome</keyword>
<accession>A0AAV4NP63</accession>
<sequence length="97" mass="11218">MSSVNMELDKIMENGSYQVPSKITFRAPKLIYDQLTIYDLEIPNLTTSINMTTTTVDVKNTSEHITNYVNYSQDTPYLGLFQRKPFWVLLHSQLCHA</sequence>
<proteinExistence type="predicted"/>